<sequence length="329" mass="38566">MPRWLPLPSIPYPPEKVGYWGPITSTLNWCEEDYYATVYSAEIVNALTNLMFMWLGVKGIRNCRRYGHDSIFSVAYCGYLVVGAGSFLFHSTLKYPMQLVDELSMIYTTCLMCYASFSYSRSFTVRLALAVFLTGLAVFITLYYHYLQDPVFHQNAYALLTTVVVLRSMFTMEATLRPSLRHSTEADRLMRQRQGLPVPSKERQSYENERDLKILRSMWFMVAYGLSMFLGGFAIWNLDNHFCSTLRVWRRTIGLPWGIALEGHGWWHLMTGMGAYLYIIWGIWLRHCLNNQQEEYYLWWPHFWNFPEIIRKGSGENTIQDTEQAKKSR</sequence>
<dbReference type="EMBL" id="KV878338">
    <property type="protein sequence ID" value="OJJ49362.1"/>
    <property type="molecule type" value="Genomic_DNA"/>
</dbReference>
<proteinExistence type="inferred from homology"/>
<dbReference type="GO" id="GO:0046872">
    <property type="term" value="F:metal ion binding"/>
    <property type="evidence" value="ECO:0007669"/>
    <property type="project" value="UniProtKB-KW"/>
</dbReference>
<organism evidence="10 11">
    <name type="scientific">Penicilliopsis zonata CBS 506.65</name>
    <dbReference type="NCBI Taxonomy" id="1073090"/>
    <lineage>
        <taxon>Eukaryota</taxon>
        <taxon>Fungi</taxon>
        <taxon>Dikarya</taxon>
        <taxon>Ascomycota</taxon>
        <taxon>Pezizomycotina</taxon>
        <taxon>Eurotiomycetes</taxon>
        <taxon>Eurotiomycetidae</taxon>
        <taxon>Eurotiales</taxon>
        <taxon>Aspergillaceae</taxon>
        <taxon>Penicilliopsis</taxon>
    </lineage>
</organism>
<gene>
    <name evidence="10" type="ORF">ASPZODRAFT_150258</name>
</gene>
<feature type="binding site" evidence="7">
    <location>
        <position position="31"/>
    </location>
    <ligand>
        <name>Ca(2+)</name>
        <dbReference type="ChEBI" id="CHEBI:29108"/>
    </ligand>
</feature>
<comment type="subcellular location">
    <subcellularLocation>
        <location evidence="1">Membrane</location>
        <topology evidence="1">Multi-pass membrane protein</topology>
    </subcellularLocation>
</comment>
<keyword evidence="3 9" id="KW-0812">Transmembrane</keyword>
<feature type="binding site" evidence="8">
    <location>
        <position position="90"/>
    </location>
    <ligand>
        <name>Zn(2+)</name>
        <dbReference type="ChEBI" id="CHEBI:29105"/>
        <note>catalytic</note>
    </ligand>
</feature>
<dbReference type="InterPro" id="IPR008901">
    <property type="entry name" value="ACER"/>
</dbReference>
<evidence type="ECO:0000313" key="11">
    <source>
        <dbReference type="Proteomes" id="UP000184188"/>
    </source>
</evidence>
<feature type="transmembrane region" description="Helical" evidence="9">
    <location>
        <begin position="34"/>
        <end position="57"/>
    </location>
</feature>
<feature type="binding site" evidence="7">
    <location>
        <position position="29"/>
    </location>
    <ligand>
        <name>Ca(2+)</name>
        <dbReference type="ChEBI" id="CHEBI:29108"/>
    </ligand>
</feature>
<keyword evidence="8" id="KW-0862">Zinc</keyword>
<dbReference type="VEuPathDB" id="FungiDB:ASPZODRAFT_150258"/>
<comment type="cofactor">
    <cofactor evidence="8">
        <name>Zn(2+)</name>
        <dbReference type="ChEBI" id="CHEBI:29105"/>
    </cofactor>
</comment>
<feature type="binding site" evidence="7">
    <location>
        <position position="42"/>
    </location>
    <ligand>
        <name>Ca(2+)</name>
        <dbReference type="ChEBI" id="CHEBI:29108"/>
    </ligand>
</feature>
<reference evidence="11" key="1">
    <citation type="journal article" date="2017" name="Genome Biol.">
        <title>Comparative genomics reveals high biological diversity and specific adaptations in the industrially and medically important fungal genus Aspergillus.</title>
        <authorList>
            <person name="de Vries R.P."/>
            <person name="Riley R."/>
            <person name="Wiebenga A."/>
            <person name="Aguilar-Osorio G."/>
            <person name="Amillis S."/>
            <person name="Uchima C.A."/>
            <person name="Anderluh G."/>
            <person name="Asadollahi M."/>
            <person name="Askin M."/>
            <person name="Barry K."/>
            <person name="Battaglia E."/>
            <person name="Bayram O."/>
            <person name="Benocci T."/>
            <person name="Braus-Stromeyer S.A."/>
            <person name="Caldana C."/>
            <person name="Canovas D."/>
            <person name="Cerqueira G.C."/>
            <person name="Chen F."/>
            <person name="Chen W."/>
            <person name="Choi C."/>
            <person name="Clum A."/>
            <person name="Dos Santos R.A."/>
            <person name="Damasio A.R."/>
            <person name="Diallinas G."/>
            <person name="Emri T."/>
            <person name="Fekete E."/>
            <person name="Flipphi M."/>
            <person name="Freyberg S."/>
            <person name="Gallo A."/>
            <person name="Gournas C."/>
            <person name="Habgood R."/>
            <person name="Hainaut M."/>
            <person name="Harispe M.L."/>
            <person name="Henrissat B."/>
            <person name="Hilden K.S."/>
            <person name="Hope R."/>
            <person name="Hossain A."/>
            <person name="Karabika E."/>
            <person name="Karaffa L."/>
            <person name="Karanyi Z."/>
            <person name="Krasevec N."/>
            <person name="Kuo A."/>
            <person name="Kusch H."/>
            <person name="LaButti K."/>
            <person name="Lagendijk E.L."/>
            <person name="Lapidus A."/>
            <person name="Levasseur A."/>
            <person name="Lindquist E."/>
            <person name="Lipzen A."/>
            <person name="Logrieco A.F."/>
            <person name="MacCabe A."/>
            <person name="Maekelae M.R."/>
            <person name="Malavazi I."/>
            <person name="Melin P."/>
            <person name="Meyer V."/>
            <person name="Mielnichuk N."/>
            <person name="Miskei M."/>
            <person name="Molnar A.P."/>
            <person name="Mule G."/>
            <person name="Ngan C.Y."/>
            <person name="Orejas M."/>
            <person name="Orosz E."/>
            <person name="Ouedraogo J.P."/>
            <person name="Overkamp K.M."/>
            <person name="Park H.-S."/>
            <person name="Perrone G."/>
            <person name="Piumi F."/>
            <person name="Punt P.J."/>
            <person name="Ram A.F."/>
            <person name="Ramon A."/>
            <person name="Rauscher S."/>
            <person name="Record E."/>
            <person name="Riano-Pachon D.M."/>
            <person name="Robert V."/>
            <person name="Roehrig J."/>
            <person name="Ruller R."/>
            <person name="Salamov A."/>
            <person name="Salih N.S."/>
            <person name="Samson R.A."/>
            <person name="Sandor E."/>
            <person name="Sanguinetti M."/>
            <person name="Schuetze T."/>
            <person name="Sepcic K."/>
            <person name="Shelest E."/>
            <person name="Sherlock G."/>
            <person name="Sophianopoulou V."/>
            <person name="Squina F.M."/>
            <person name="Sun H."/>
            <person name="Susca A."/>
            <person name="Todd R.B."/>
            <person name="Tsang A."/>
            <person name="Unkles S.E."/>
            <person name="van de Wiele N."/>
            <person name="van Rossen-Uffink D."/>
            <person name="Oliveira J.V."/>
            <person name="Vesth T.C."/>
            <person name="Visser J."/>
            <person name="Yu J.-H."/>
            <person name="Zhou M."/>
            <person name="Andersen M.R."/>
            <person name="Archer D.B."/>
            <person name="Baker S.E."/>
            <person name="Benoit I."/>
            <person name="Brakhage A.A."/>
            <person name="Braus G.H."/>
            <person name="Fischer R."/>
            <person name="Frisvad J.C."/>
            <person name="Goldman G.H."/>
            <person name="Houbraken J."/>
            <person name="Oakley B."/>
            <person name="Pocsi I."/>
            <person name="Scazzocchio C."/>
            <person name="Seiboth B."/>
            <person name="vanKuyk P.A."/>
            <person name="Wortman J."/>
            <person name="Dyer P.S."/>
            <person name="Grigoriev I.V."/>
        </authorList>
    </citation>
    <scope>NUCLEOTIDE SEQUENCE [LARGE SCALE GENOMIC DNA]</scope>
    <source>
        <strain evidence="11">CBS 506.65</strain>
    </source>
</reference>
<name>A0A1L9SQ31_9EURO</name>
<feature type="transmembrane region" description="Helical" evidence="9">
    <location>
        <begin position="69"/>
        <end position="89"/>
    </location>
</feature>
<dbReference type="GO" id="GO:0046514">
    <property type="term" value="P:ceramide catabolic process"/>
    <property type="evidence" value="ECO:0007669"/>
    <property type="project" value="TreeGrafter"/>
</dbReference>
<evidence type="ECO:0000256" key="2">
    <source>
        <dbReference type="ARBA" id="ARBA00009780"/>
    </source>
</evidence>
<comment type="similarity">
    <text evidence="2">Belongs to the alkaline ceramidase family.</text>
</comment>
<evidence type="ECO:0000256" key="6">
    <source>
        <dbReference type="ARBA" id="ARBA00023136"/>
    </source>
</evidence>
<keyword evidence="7" id="KW-0479">Metal-binding</keyword>
<dbReference type="RefSeq" id="XP_022583872.1">
    <property type="nucleotide sequence ID" value="XM_022725598.1"/>
</dbReference>
<dbReference type="GO" id="GO:0046513">
    <property type="term" value="P:ceramide biosynthetic process"/>
    <property type="evidence" value="ECO:0007669"/>
    <property type="project" value="TreeGrafter"/>
</dbReference>
<dbReference type="OrthoDB" id="187171at2759"/>
<keyword evidence="11" id="KW-1185">Reference proteome</keyword>
<keyword evidence="4" id="KW-0378">Hydrolase</keyword>
<feature type="transmembrane region" description="Helical" evidence="9">
    <location>
        <begin position="127"/>
        <end position="146"/>
    </location>
</feature>
<dbReference type="PANTHER" id="PTHR46187">
    <property type="entry name" value="ALKALINE CERAMIDASE 3"/>
    <property type="match status" value="1"/>
</dbReference>
<evidence type="ECO:0000256" key="1">
    <source>
        <dbReference type="ARBA" id="ARBA00004141"/>
    </source>
</evidence>
<dbReference type="AlphaFoldDB" id="A0A1L9SQ31"/>
<evidence type="ECO:0000256" key="5">
    <source>
        <dbReference type="ARBA" id="ARBA00022989"/>
    </source>
</evidence>
<feature type="binding site" evidence="8">
    <location>
        <position position="264"/>
    </location>
    <ligand>
        <name>Zn(2+)</name>
        <dbReference type="ChEBI" id="CHEBI:29105"/>
        <note>catalytic</note>
    </ligand>
</feature>
<dbReference type="GO" id="GO:0005789">
    <property type="term" value="C:endoplasmic reticulum membrane"/>
    <property type="evidence" value="ECO:0007669"/>
    <property type="project" value="TreeGrafter"/>
</dbReference>
<feature type="transmembrane region" description="Helical" evidence="9">
    <location>
        <begin position="265"/>
        <end position="285"/>
    </location>
</feature>
<keyword evidence="6 9" id="KW-0472">Membrane</keyword>
<dbReference type="Proteomes" id="UP000184188">
    <property type="component" value="Unassembled WGS sequence"/>
</dbReference>
<feature type="binding site" evidence="8">
    <location>
        <position position="268"/>
    </location>
    <ligand>
        <name>Zn(2+)</name>
        <dbReference type="ChEBI" id="CHEBI:29105"/>
        <note>catalytic</note>
    </ligand>
</feature>
<evidence type="ECO:0000256" key="3">
    <source>
        <dbReference type="ARBA" id="ARBA00022692"/>
    </source>
</evidence>
<keyword evidence="5 9" id="KW-1133">Transmembrane helix</keyword>
<dbReference type="PANTHER" id="PTHR46187:SF3">
    <property type="entry name" value="ALKALINE CERAMIDASE 3"/>
    <property type="match status" value="1"/>
</dbReference>
<feature type="transmembrane region" description="Helical" evidence="9">
    <location>
        <begin position="218"/>
        <end position="238"/>
    </location>
</feature>
<dbReference type="GO" id="GO:0016811">
    <property type="term" value="F:hydrolase activity, acting on carbon-nitrogen (but not peptide) bonds, in linear amides"/>
    <property type="evidence" value="ECO:0007669"/>
    <property type="project" value="InterPro"/>
</dbReference>
<evidence type="ECO:0000256" key="8">
    <source>
        <dbReference type="PIRSR" id="PIRSR608901-2"/>
    </source>
</evidence>
<evidence type="ECO:0000256" key="9">
    <source>
        <dbReference type="SAM" id="Phobius"/>
    </source>
</evidence>
<accession>A0A1L9SQ31</accession>
<dbReference type="Pfam" id="PF05875">
    <property type="entry name" value="Ceramidase"/>
    <property type="match status" value="1"/>
</dbReference>
<evidence type="ECO:0000256" key="7">
    <source>
        <dbReference type="PIRSR" id="PIRSR608901-1"/>
    </source>
</evidence>
<dbReference type="GeneID" id="34612063"/>
<keyword evidence="7" id="KW-0106">Calcium</keyword>
<evidence type="ECO:0000313" key="10">
    <source>
        <dbReference type="EMBL" id="OJJ49362.1"/>
    </source>
</evidence>
<evidence type="ECO:0008006" key="12">
    <source>
        <dbReference type="Google" id="ProtNLM"/>
    </source>
</evidence>
<protein>
    <recommendedName>
        <fullName evidence="12">Alkaline ceramidase</fullName>
    </recommendedName>
</protein>
<dbReference type="STRING" id="1073090.A0A1L9SQ31"/>
<evidence type="ECO:0000256" key="4">
    <source>
        <dbReference type="ARBA" id="ARBA00022801"/>
    </source>
</evidence>